<evidence type="ECO:0000313" key="1">
    <source>
        <dbReference type="EMBL" id="UOK72982.1"/>
    </source>
</evidence>
<gene>
    <name evidence="1" type="ORF">K9D25_09925</name>
</gene>
<organism evidence="1 2">
    <name type="scientific">Ancylobacter polymorphus</name>
    <dbReference type="NCBI Taxonomy" id="223390"/>
    <lineage>
        <taxon>Bacteria</taxon>
        <taxon>Pseudomonadati</taxon>
        <taxon>Pseudomonadota</taxon>
        <taxon>Alphaproteobacteria</taxon>
        <taxon>Hyphomicrobiales</taxon>
        <taxon>Xanthobacteraceae</taxon>
        <taxon>Ancylobacter</taxon>
    </lineage>
</organism>
<proteinExistence type="predicted"/>
<name>A0A9E7D5P1_9HYPH</name>
<dbReference type="KEGG" id="apol:K9D25_09925"/>
<dbReference type="EMBL" id="CP083239">
    <property type="protein sequence ID" value="UOK72982.1"/>
    <property type="molecule type" value="Genomic_DNA"/>
</dbReference>
<sequence>MTDNPSKPVNLFLLAFLALCLVATDAQCFGILDSAIAALRAVIHGAST</sequence>
<dbReference type="AlphaFoldDB" id="A0A9E7D5P1"/>
<reference evidence="1" key="1">
    <citation type="submission" date="2021-09" db="EMBL/GenBank/DDBJ databases">
        <title>Network and meta-omics reveal the key degrader and cooperation patterns in an efficient 1,4-dioxane-degrading microbial community.</title>
        <authorList>
            <person name="Dai C."/>
        </authorList>
    </citation>
    <scope>NUCLEOTIDE SEQUENCE</scope>
    <source>
        <strain evidence="1">ZM13</strain>
    </source>
</reference>
<accession>A0A9E7D5P1</accession>
<protein>
    <submittedName>
        <fullName evidence="1">Uncharacterized protein</fullName>
    </submittedName>
</protein>
<evidence type="ECO:0000313" key="2">
    <source>
        <dbReference type="Proteomes" id="UP000831684"/>
    </source>
</evidence>
<dbReference type="Proteomes" id="UP000831684">
    <property type="component" value="Chromosome"/>
</dbReference>
<dbReference type="RefSeq" id="WP_244450675.1">
    <property type="nucleotide sequence ID" value="NZ_CP083239.1"/>
</dbReference>